<dbReference type="SMART" id="SM00530">
    <property type="entry name" value="HTH_XRE"/>
    <property type="match status" value="1"/>
</dbReference>
<reference evidence="2 3" key="1">
    <citation type="submission" date="2022-03" db="EMBL/GenBank/DDBJ databases">
        <title>Complete genome analysis of Roseomonas KG 17.1 : a prolific producer of plant growth promoters.</title>
        <authorList>
            <person name="Saadouli I."/>
            <person name="Najjari A."/>
            <person name="Mosbah A."/>
            <person name="Ouzari H.I."/>
        </authorList>
    </citation>
    <scope>NUCLEOTIDE SEQUENCE [LARGE SCALE GENOMIC DNA]</scope>
    <source>
        <strain evidence="2 3">KG17-1</strain>
    </source>
</reference>
<keyword evidence="3" id="KW-1185">Reference proteome</keyword>
<evidence type="ECO:0000313" key="3">
    <source>
        <dbReference type="Proteomes" id="UP001201985"/>
    </source>
</evidence>
<accession>A0ABS9W7E8</accession>
<organism evidence="2 3">
    <name type="scientific">Teichococcus vastitatis</name>
    <dbReference type="NCBI Taxonomy" id="2307076"/>
    <lineage>
        <taxon>Bacteria</taxon>
        <taxon>Pseudomonadati</taxon>
        <taxon>Pseudomonadota</taxon>
        <taxon>Alphaproteobacteria</taxon>
        <taxon>Acetobacterales</taxon>
        <taxon>Roseomonadaceae</taxon>
        <taxon>Roseomonas</taxon>
    </lineage>
</organism>
<dbReference type="PANTHER" id="PTHR35010">
    <property type="entry name" value="BLL4672 PROTEIN-RELATED"/>
    <property type="match status" value="1"/>
</dbReference>
<dbReference type="Gene3D" id="1.10.260.40">
    <property type="entry name" value="lambda repressor-like DNA-binding domains"/>
    <property type="match status" value="1"/>
</dbReference>
<protein>
    <submittedName>
        <fullName evidence="2">Helix-turn-helix transcriptional regulator</fullName>
    </submittedName>
</protein>
<sequence length="274" mass="30090">MMNTEQPTAGTLLRHWRRQRRLSQMALALEAGISQRHLSCLEAERARPSRAMVLHLTEQLRVPLRERNAILVAAGFAPVFRERPLQAPELAAARQAMERILHGHSPHPALAVDRHWTLISANEAVFALLGGMSGPLMQPPVNVLRLSLHPDGLAPRILNFAEWRAHLLARLAHEVQASADAMLLRLLEELKAYAWPPQARGTRATPPGEASIAVPLRLAGAEGPLSFLSTTTVFGTAVDVTLAEVTIESFFPADEVTALAMTRLIKGVEVNELR</sequence>
<dbReference type="SUPFAM" id="SSF47413">
    <property type="entry name" value="lambda repressor-like DNA-binding domains"/>
    <property type="match status" value="1"/>
</dbReference>
<dbReference type="Pfam" id="PF13560">
    <property type="entry name" value="HTH_31"/>
    <property type="match status" value="1"/>
</dbReference>
<evidence type="ECO:0000313" key="2">
    <source>
        <dbReference type="EMBL" id="MCI0754840.1"/>
    </source>
</evidence>
<dbReference type="PANTHER" id="PTHR35010:SF4">
    <property type="entry name" value="BLL5781 PROTEIN"/>
    <property type="match status" value="1"/>
</dbReference>
<dbReference type="InterPro" id="IPR010982">
    <property type="entry name" value="Lambda_DNA-bd_dom_sf"/>
</dbReference>
<dbReference type="RefSeq" id="WP_241793137.1">
    <property type="nucleotide sequence ID" value="NZ_JALBUU010000010.1"/>
</dbReference>
<dbReference type="Pfam" id="PF17765">
    <property type="entry name" value="MLTR_LBD"/>
    <property type="match status" value="1"/>
</dbReference>
<dbReference type="InterPro" id="IPR001387">
    <property type="entry name" value="Cro/C1-type_HTH"/>
</dbReference>
<dbReference type="EMBL" id="JALBUU010000010">
    <property type="protein sequence ID" value="MCI0754840.1"/>
    <property type="molecule type" value="Genomic_DNA"/>
</dbReference>
<dbReference type="PROSITE" id="PS50943">
    <property type="entry name" value="HTH_CROC1"/>
    <property type="match status" value="1"/>
</dbReference>
<dbReference type="Proteomes" id="UP001201985">
    <property type="component" value="Unassembled WGS sequence"/>
</dbReference>
<feature type="domain" description="HTH cro/C1-type" evidence="1">
    <location>
        <begin position="13"/>
        <end position="67"/>
    </location>
</feature>
<dbReference type="CDD" id="cd00093">
    <property type="entry name" value="HTH_XRE"/>
    <property type="match status" value="1"/>
</dbReference>
<comment type="caution">
    <text evidence="2">The sequence shown here is derived from an EMBL/GenBank/DDBJ whole genome shotgun (WGS) entry which is preliminary data.</text>
</comment>
<proteinExistence type="predicted"/>
<evidence type="ECO:0000259" key="1">
    <source>
        <dbReference type="PROSITE" id="PS50943"/>
    </source>
</evidence>
<dbReference type="Gene3D" id="3.30.450.180">
    <property type="match status" value="1"/>
</dbReference>
<gene>
    <name evidence="2" type="ORF">MON41_13915</name>
</gene>
<name>A0ABS9W7E8_9PROT</name>
<dbReference type="InterPro" id="IPR041413">
    <property type="entry name" value="MLTR_LBD"/>
</dbReference>